<evidence type="ECO:0000256" key="2">
    <source>
        <dbReference type="SAM" id="Phobius"/>
    </source>
</evidence>
<dbReference type="Proteomes" id="UP000559027">
    <property type="component" value="Unassembled WGS sequence"/>
</dbReference>
<keyword evidence="2" id="KW-0472">Membrane</keyword>
<feature type="transmembrane region" description="Helical" evidence="2">
    <location>
        <begin position="123"/>
        <end position="145"/>
    </location>
</feature>
<name>A0A8H5D855_9AGAR</name>
<proteinExistence type="predicted"/>
<feature type="transmembrane region" description="Helical" evidence="2">
    <location>
        <begin position="56"/>
        <end position="79"/>
    </location>
</feature>
<protein>
    <submittedName>
        <fullName evidence="3">Uncharacterized protein</fullName>
    </submittedName>
</protein>
<evidence type="ECO:0000313" key="3">
    <source>
        <dbReference type="EMBL" id="KAF5353992.1"/>
    </source>
</evidence>
<comment type="caution">
    <text evidence="3">The sequence shown here is derived from an EMBL/GenBank/DDBJ whole genome shotgun (WGS) entry which is preliminary data.</text>
</comment>
<dbReference type="AlphaFoldDB" id="A0A8H5D855"/>
<evidence type="ECO:0000313" key="4">
    <source>
        <dbReference type="Proteomes" id="UP000559027"/>
    </source>
</evidence>
<reference evidence="3 4" key="1">
    <citation type="journal article" date="2020" name="ISME J.">
        <title>Uncovering the hidden diversity of litter-decomposition mechanisms in mushroom-forming fungi.</title>
        <authorList>
            <person name="Floudas D."/>
            <person name="Bentzer J."/>
            <person name="Ahren D."/>
            <person name="Johansson T."/>
            <person name="Persson P."/>
            <person name="Tunlid A."/>
        </authorList>
    </citation>
    <scope>NUCLEOTIDE SEQUENCE [LARGE SCALE GENOMIC DNA]</scope>
    <source>
        <strain evidence="3 4">CBS 146.42</strain>
    </source>
</reference>
<accession>A0A8H5D855</accession>
<keyword evidence="4" id="KW-1185">Reference proteome</keyword>
<feature type="transmembrane region" description="Helical" evidence="2">
    <location>
        <begin position="91"/>
        <end position="111"/>
    </location>
</feature>
<evidence type="ECO:0000256" key="1">
    <source>
        <dbReference type="SAM" id="MobiDB-lite"/>
    </source>
</evidence>
<feature type="transmembrane region" description="Helical" evidence="2">
    <location>
        <begin position="165"/>
        <end position="184"/>
    </location>
</feature>
<feature type="region of interest" description="Disordered" evidence="1">
    <location>
        <begin position="321"/>
        <end position="350"/>
    </location>
</feature>
<dbReference type="EMBL" id="JAACJO010000009">
    <property type="protein sequence ID" value="KAF5353992.1"/>
    <property type="molecule type" value="Genomic_DNA"/>
</dbReference>
<feature type="transmembrane region" description="Helical" evidence="2">
    <location>
        <begin position="24"/>
        <end position="44"/>
    </location>
</feature>
<feature type="transmembrane region" description="Helical" evidence="2">
    <location>
        <begin position="224"/>
        <end position="244"/>
    </location>
</feature>
<feature type="transmembrane region" description="Helical" evidence="2">
    <location>
        <begin position="250"/>
        <end position="268"/>
    </location>
</feature>
<keyword evidence="2" id="KW-1133">Transmembrane helix</keyword>
<gene>
    <name evidence="3" type="ORF">D9756_007076</name>
</gene>
<keyword evidence="2" id="KW-0812">Transmembrane</keyword>
<sequence length="350" mass="38997">MSGLPNPDVYLNHLPPEQATQFEASRNLCLAVLGATIWDILIYVPDDIRIVRRGPIHVVTLCFFTSRIFSLLFILLSVIEQTHTVANCSGMAIAIGVMIVIGTSSTAFLFLQRVRAVYGDNRWVQIVFSFLWLATSGVMTVVIYSQQATHIPGTEYCFYSHVEQYMSAAAMMSGFYDTLVFFAISYKIASSHSNLDDGITWDTLISGRALPRLSRSILRGGQQYYLIIMCLNLPVGILIVIPQIPPIYKLILSFPFVPLTASMACRVFRNIKIEDMMREGQTVLSDVNFATRPGLPSQKSLPHPPNVRQLGIGYQSYTSSLPADHTSSVRSEDHSMATVYGKPVERKSLD</sequence>
<dbReference type="OrthoDB" id="3038990at2759"/>
<organism evidence="3 4">
    <name type="scientific">Leucocoprinus leucothites</name>
    <dbReference type="NCBI Taxonomy" id="201217"/>
    <lineage>
        <taxon>Eukaryota</taxon>
        <taxon>Fungi</taxon>
        <taxon>Dikarya</taxon>
        <taxon>Basidiomycota</taxon>
        <taxon>Agaricomycotina</taxon>
        <taxon>Agaricomycetes</taxon>
        <taxon>Agaricomycetidae</taxon>
        <taxon>Agaricales</taxon>
        <taxon>Agaricineae</taxon>
        <taxon>Agaricaceae</taxon>
        <taxon>Leucocoprinus</taxon>
    </lineage>
</organism>